<dbReference type="OrthoDB" id="6007715at2"/>
<reference evidence="3 4" key="1">
    <citation type="submission" date="2016-05" db="EMBL/GenBank/DDBJ databases">
        <title>Pathogenic, phenotypic and molecular characterisation of Xanthomonas nasturtii sp. nov. and Xanthomonas floridensis sp. nov., new species of Xanthomonas associated with watercress production in Florida.</title>
        <authorList>
            <person name="Vicente J.G."/>
            <person name="Rothwell S."/>
            <person name="Holub E.B."/>
            <person name="Studholme D.J."/>
        </authorList>
    </citation>
    <scope>NUCLEOTIDE SEQUENCE [LARGE SCALE GENOMIC DNA]</scope>
    <source>
        <strain evidence="3 4">WHRI 8848</strain>
    </source>
</reference>
<keyword evidence="1" id="KW-0472">Membrane</keyword>
<organism evidence="3 4">
    <name type="scientific">Xanthomonas floridensis</name>
    <dbReference type="NCBI Taxonomy" id="1843580"/>
    <lineage>
        <taxon>Bacteria</taxon>
        <taxon>Pseudomonadati</taxon>
        <taxon>Pseudomonadota</taxon>
        <taxon>Gammaproteobacteria</taxon>
        <taxon>Lysobacterales</taxon>
        <taxon>Lysobacteraceae</taxon>
        <taxon>Xanthomonas</taxon>
    </lineage>
</organism>
<keyword evidence="1" id="KW-1133">Transmembrane helix</keyword>
<keyword evidence="1" id="KW-0812">Transmembrane</keyword>
<feature type="transmembrane region" description="Helical" evidence="1">
    <location>
        <begin position="6"/>
        <end position="32"/>
    </location>
</feature>
<accession>A0A1A9M9U0</accession>
<proteinExistence type="predicted"/>
<evidence type="ECO:0000313" key="3">
    <source>
        <dbReference type="EMBL" id="OAG67304.1"/>
    </source>
</evidence>
<gene>
    <name evidence="3" type="ORF">A7D17_18150</name>
    <name evidence="2" type="ORF">VB146_06065</name>
</gene>
<reference evidence="2 5" key="2">
    <citation type="submission" date="2023-12" db="EMBL/GenBank/DDBJ databases">
        <title>Genome sequencing of Xanthomonas floridensis.</title>
        <authorList>
            <person name="Greer S."/>
            <person name="Harrison J."/>
            <person name="Grant M."/>
            <person name="Vicente J."/>
            <person name="Studholme D."/>
        </authorList>
    </citation>
    <scope>NUCLEOTIDE SEQUENCE [LARGE SCALE GENOMIC DNA]</scope>
    <source>
        <strain evidence="2 5">WHRI 8848</strain>
    </source>
</reference>
<keyword evidence="5" id="KW-1185">Reference proteome</keyword>
<dbReference type="RefSeq" id="WP_064509218.1">
    <property type="nucleotide sequence ID" value="NZ_JAYFSN010000021.1"/>
</dbReference>
<dbReference type="AlphaFoldDB" id="A0A1A9M9U0"/>
<evidence type="ECO:0000313" key="4">
    <source>
        <dbReference type="Proteomes" id="UP000077659"/>
    </source>
</evidence>
<feature type="transmembrane region" description="Helical" evidence="1">
    <location>
        <begin position="94"/>
        <end position="113"/>
    </location>
</feature>
<dbReference type="EMBL" id="LXNG01000018">
    <property type="protein sequence ID" value="OAG67304.1"/>
    <property type="molecule type" value="Genomic_DNA"/>
</dbReference>
<name>A0A1A9M9U0_9XANT</name>
<evidence type="ECO:0000313" key="2">
    <source>
        <dbReference type="EMBL" id="MEA5123440.1"/>
    </source>
</evidence>
<dbReference type="EMBL" id="JAYFSO010000005">
    <property type="protein sequence ID" value="MEA5123440.1"/>
    <property type="molecule type" value="Genomic_DNA"/>
</dbReference>
<comment type="caution">
    <text evidence="3">The sequence shown here is derived from an EMBL/GenBank/DDBJ whole genome shotgun (WGS) entry which is preliminary data.</text>
</comment>
<evidence type="ECO:0000256" key="1">
    <source>
        <dbReference type="SAM" id="Phobius"/>
    </source>
</evidence>
<dbReference type="STRING" id="1843580.A7D17_18150"/>
<sequence length="134" mass="14784">MLSLQGVLAVALLSVLWAILAMPLLWIFSVIAARLRKRPRNSPWVVGGFALAITALVAPVPTPFIGVFMPHAIALFDSRYYTHLLHGTPMLRELLLWNAGSMLLTFVISYLWIRRTLRAKAPLPAGREGTALAP</sequence>
<feature type="transmembrane region" description="Helical" evidence="1">
    <location>
        <begin position="44"/>
        <end position="74"/>
    </location>
</feature>
<dbReference type="Proteomes" id="UP001303614">
    <property type="component" value="Unassembled WGS sequence"/>
</dbReference>
<evidence type="ECO:0000313" key="5">
    <source>
        <dbReference type="Proteomes" id="UP001303614"/>
    </source>
</evidence>
<protein>
    <submittedName>
        <fullName evidence="3">Uncharacterized protein</fullName>
    </submittedName>
</protein>
<dbReference type="Proteomes" id="UP000077659">
    <property type="component" value="Unassembled WGS sequence"/>
</dbReference>